<name>A0A2U9BPS8_SCOMX</name>
<feature type="region of interest" description="Disordered" evidence="1">
    <location>
        <begin position="57"/>
        <end position="78"/>
    </location>
</feature>
<proteinExistence type="predicted"/>
<organism evidence="3 4">
    <name type="scientific">Scophthalmus maximus</name>
    <name type="common">Turbot</name>
    <name type="synonym">Psetta maxima</name>
    <dbReference type="NCBI Taxonomy" id="52904"/>
    <lineage>
        <taxon>Eukaryota</taxon>
        <taxon>Metazoa</taxon>
        <taxon>Chordata</taxon>
        <taxon>Craniata</taxon>
        <taxon>Vertebrata</taxon>
        <taxon>Euteleostomi</taxon>
        <taxon>Actinopterygii</taxon>
        <taxon>Neopterygii</taxon>
        <taxon>Teleostei</taxon>
        <taxon>Neoteleostei</taxon>
        <taxon>Acanthomorphata</taxon>
        <taxon>Carangaria</taxon>
        <taxon>Pleuronectiformes</taxon>
        <taxon>Pleuronectoidei</taxon>
        <taxon>Scophthalmidae</taxon>
        <taxon>Scophthalmus</taxon>
    </lineage>
</organism>
<reference evidence="3 4" key="1">
    <citation type="submission" date="2017-12" db="EMBL/GenBank/DDBJ databases">
        <title>Integrating genomic resources of turbot (Scophthalmus maximus) in depth evaluation of genetic and physical mapping variation across individuals.</title>
        <authorList>
            <person name="Martinez P."/>
        </authorList>
    </citation>
    <scope>NUCLEOTIDE SEQUENCE [LARGE SCALE GENOMIC DNA]</scope>
</reference>
<protein>
    <submittedName>
        <fullName evidence="3">Uncharacterized protein</fullName>
    </submittedName>
</protein>
<evidence type="ECO:0000313" key="4">
    <source>
        <dbReference type="Proteomes" id="UP000246464"/>
    </source>
</evidence>
<dbReference type="EMBL" id="CP026250">
    <property type="protein sequence ID" value="AWP06168.1"/>
    <property type="molecule type" value="Genomic_DNA"/>
</dbReference>
<accession>A0A2U9BPS8</accession>
<gene>
    <name evidence="3" type="ORF">SMAX5B_001837</name>
</gene>
<dbReference type="AlphaFoldDB" id="A0A2U9BPS8"/>
<keyword evidence="4" id="KW-1185">Reference proteome</keyword>
<evidence type="ECO:0000256" key="1">
    <source>
        <dbReference type="SAM" id="MobiDB-lite"/>
    </source>
</evidence>
<evidence type="ECO:0000256" key="2">
    <source>
        <dbReference type="SAM" id="SignalP"/>
    </source>
</evidence>
<feature type="compositionally biased region" description="Low complexity" evidence="1">
    <location>
        <begin position="57"/>
        <end position="67"/>
    </location>
</feature>
<evidence type="ECO:0000313" key="3">
    <source>
        <dbReference type="EMBL" id="AWP06168.1"/>
    </source>
</evidence>
<feature type="chain" id="PRO_5016079622" evidence="2">
    <location>
        <begin position="17"/>
        <end position="78"/>
    </location>
</feature>
<dbReference type="Proteomes" id="UP000246464">
    <property type="component" value="Chromosome 8"/>
</dbReference>
<feature type="signal peptide" evidence="2">
    <location>
        <begin position="1"/>
        <end position="16"/>
    </location>
</feature>
<keyword evidence="2" id="KW-0732">Signal</keyword>
<sequence>MDVTSVYLLLMHFVFAQRNEPGVNQEWHGSSQKLPETSRALSPLNLGPVLAPVTPAAAGAAQRALPASTREGSAWPDT</sequence>